<organism evidence="1 2">
    <name type="scientific">Sulfurospirillum tamanense</name>
    <dbReference type="NCBI Taxonomy" id="2813362"/>
    <lineage>
        <taxon>Bacteria</taxon>
        <taxon>Pseudomonadati</taxon>
        <taxon>Campylobacterota</taxon>
        <taxon>Epsilonproteobacteria</taxon>
        <taxon>Campylobacterales</taxon>
        <taxon>Sulfurospirillaceae</taxon>
        <taxon>Sulfurospirillum</taxon>
    </lineage>
</organism>
<gene>
    <name evidence="1" type="ORF">JWV37_03915</name>
</gene>
<evidence type="ECO:0008006" key="3">
    <source>
        <dbReference type="Google" id="ProtNLM"/>
    </source>
</evidence>
<sequence>MLQEFLENEIFVRLMRVHVHETLELLFQEGVNFSILANIAEVDFDPPLPVHITQHFKPITMFVLAGYTYESARVDETMLVFEAGFGKENMGSVVQVPLSAILQVVIEETPILINLSIPRESEEEKEALEKGGIEKSMVALLSNPENKKLFKNS</sequence>
<evidence type="ECO:0000313" key="1">
    <source>
        <dbReference type="EMBL" id="MBN2963919.1"/>
    </source>
</evidence>
<dbReference type="RefSeq" id="WP_205458461.1">
    <property type="nucleotide sequence ID" value="NZ_JAFHKK010000005.1"/>
</dbReference>
<protein>
    <recommendedName>
        <fullName evidence="3">Flagellar assembly factor FliW</fullName>
    </recommendedName>
</protein>
<dbReference type="EMBL" id="JAFHKK010000005">
    <property type="protein sequence ID" value="MBN2963919.1"/>
    <property type="molecule type" value="Genomic_DNA"/>
</dbReference>
<reference evidence="1" key="1">
    <citation type="submission" date="2021-02" db="EMBL/GenBank/DDBJ databases">
        <title>Sulfurospirillum tamanensis sp. nov.</title>
        <authorList>
            <person name="Frolova A."/>
            <person name="Merkel A."/>
            <person name="Slobodkin A."/>
        </authorList>
    </citation>
    <scope>NUCLEOTIDE SEQUENCE</scope>
    <source>
        <strain evidence="1">T05b</strain>
    </source>
</reference>
<reference evidence="1" key="2">
    <citation type="submission" date="2021-02" db="EMBL/GenBank/DDBJ databases">
        <authorList>
            <person name="Merkel A.Y."/>
        </authorList>
    </citation>
    <scope>NUCLEOTIDE SEQUENCE</scope>
    <source>
        <strain evidence="1">T05b</strain>
    </source>
</reference>
<keyword evidence="2" id="KW-1185">Reference proteome</keyword>
<dbReference type="Proteomes" id="UP000703590">
    <property type="component" value="Unassembled WGS sequence"/>
</dbReference>
<proteinExistence type="predicted"/>
<evidence type="ECO:0000313" key="2">
    <source>
        <dbReference type="Proteomes" id="UP000703590"/>
    </source>
</evidence>
<accession>A0ABS2WQK4</accession>
<name>A0ABS2WQK4_9BACT</name>
<comment type="caution">
    <text evidence="1">The sequence shown here is derived from an EMBL/GenBank/DDBJ whole genome shotgun (WGS) entry which is preliminary data.</text>
</comment>